<keyword evidence="7" id="KW-1185">Reference proteome</keyword>
<dbReference type="SUPFAM" id="SSF54909">
    <property type="entry name" value="Dimeric alpha+beta barrel"/>
    <property type="match status" value="1"/>
</dbReference>
<dbReference type="RefSeq" id="WP_394507281.1">
    <property type="nucleotide sequence ID" value="NZ_JBIEIL010000008.1"/>
</dbReference>
<accession>A0ABW7DDK1</accession>
<evidence type="ECO:0000313" key="7">
    <source>
        <dbReference type="Proteomes" id="UP001605918"/>
    </source>
</evidence>
<keyword evidence="3" id="KW-0119">Carbohydrate metabolism</keyword>
<dbReference type="InterPro" id="IPR013448">
    <property type="entry name" value="L-rhamnose_mutarotase"/>
</dbReference>
<dbReference type="InterPro" id="IPR011008">
    <property type="entry name" value="Dimeric_a/b-barrel"/>
</dbReference>
<gene>
    <name evidence="6" type="primary">rhaM</name>
    <name evidence="6" type="ORF">ACGSLL_17385</name>
</gene>
<keyword evidence="2 6" id="KW-0413">Isomerase</keyword>
<evidence type="ECO:0000256" key="4">
    <source>
        <dbReference type="ARBA" id="ARBA00023308"/>
    </source>
</evidence>
<protein>
    <recommendedName>
        <fullName evidence="5">L-rhamnose mutarotase</fullName>
        <ecNumber evidence="5">5.1.3.32</ecNumber>
    </recommendedName>
</protein>
<evidence type="ECO:0000256" key="5">
    <source>
        <dbReference type="NCBIfam" id="TIGR02625"/>
    </source>
</evidence>
<dbReference type="Gene3D" id="3.30.70.100">
    <property type="match status" value="1"/>
</dbReference>
<dbReference type="InterPro" id="IPR008000">
    <property type="entry name" value="Rham/fucose_mutarotase"/>
</dbReference>
<dbReference type="PANTHER" id="PTHR34389:SF2">
    <property type="entry name" value="L-RHAMNOSE MUTAROTASE"/>
    <property type="match status" value="1"/>
</dbReference>
<dbReference type="EC" id="5.1.3.32" evidence="5"/>
<evidence type="ECO:0000256" key="3">
    <source>
        <dbReference type="ARBA" id="ARBA00023277"/>
    </source>
</evidence>
<sequence>MLTRAFRMNVYPGQESEYLKRHDEIWPRLLKVLQRAGIADYKIFLDEVNCALFAVMTYEQQHLLDNLAVEPVMQEWWQYMREIMPSHADGSPIAVDLQPIFKLPQA</sequence>
<dbReference type="PANTHER" id="PTHR34389">
    <property type="entry name" value="L-RHAMNOSE MUTAROTASE"/>
    <property type="match status" value="1"/>
</dbReference>
<evidence type="ECO:0000256" key="1">
    <source>
        <dbReference type="ARBA" id="ARBA00022490"/>
    </source>
</evidence>
<dbReference type="GO" id="GO:0062192">
    <property type="term" value="F:L-rhamnose mutarotase activity"/>
    <property type="evidence" value="ECO:0007669"/>
    <property type="project" value="UniProtKB-EC"/>
</dbReference>
<dbReference type="EMBL" id="JBIEIL010000008">
    <property type="protein sequence ID" value="MFG6206136.1"/>
    <property type="molecule type" value="Genomic_DNA"/>
</dbReference>
<reference evidence="6 7" key="1">
    <citation type="submission" date="2024-10" db="EMBL/GenBank/DDBJ databases">
        <title>Whole genome of Pseudomonas sp Strain RB5.</title>
        <authorList>
            <person name="Selami N."/>
        </authorList>
    </citation>
    <scope>NUCLEOTIDE SEQUENCE [LARGE SCALE GENOMIC DNA]</scope>
    <source>
        <strain evidence="6 7">RB5</strain>
    </source>
</reference>
<evidence type="ECO:0000313" key="6">
    <source>
        <dbReference type="EMBL" id="MFG6206136.1"/>
    </source>
</evidence>
<evidence type="ECO:0000256" key="2">
    <source>
        <dbReference type="ARBA" id="ARBA00023235"/>
    </source>
</evidence>
<dbReference type="Proteomes" id="UP001605918">
    <property type="component" value="Unassembled WGS sequence"/>
</dbReference>
<name>A0ABW7DDK1_9PSED</name>
<dbReference type="Pfam" id="PF05336">
    <property type="entry name" value="rhaM"/>
    <property type="match status" value="1"/>
</dbReference>
<proteinExistence type="predicted"/>
<keyword evidence="1" id="KW-0963">Cytoplasm</keyword>
<dbReference type="NCBIfam" id="TIGR02625">
    <property type="entry name" value="YiiL_rotase"/>
    <property type="match status" value="1"/>
</dbReference>
<keyword evidence="4" id="KW-0684">Rhamnose metabolism</keyword>
<comment type="caution">
    <text evidence="6">The sequence shown here is derived from an EMBL/GenBank/DDBJ whole genome shotgun (WGS) entry which is preliminary data.</text>
</comment>
<organism evidence="6 7">
    <name type="scientific">Pseudomonas retamae</name>
    <dbReference type="NCBI Taxonomy" id="702110"/>
    <lineage>
        <taxon>Bacteria</taxon>
        <taxon>Pseudomonadati</taxon>
        <taxon>Pseudomonadota</taxon>
        <taxon>Gammaproteobacteria</taxon>
        <taxon>Pseudomonadales</taxon>
        <taxon>Pseudomonadaceae</taxon>
        <taxon>Pseudomonas</taxon>
    </lineage>
</organism>